<dbReference type="PANTHER" id="PTHR43664">
    <property type="entry name" value="MONOAMINE OXIDASE-RELATED"/>
    <property type="match status" value="1"/>
</dbReference>
<evidence type="ECO:0000259" key="1">
    <source>
        <dbReference type="Pfam" id="PF13452"/>
    </source>
</evidence>
<organism evidence="2 3">
    <name type="scientific">Sphingopyxis macrogoltabida</name>
    <name type="common">Sphingomonas macrogoltabidus</name>
    <dbReference type="NCBI Taxonomy" id="33050"/>
    <lineage>
        <taxon>Bacteria</taxon>
        <taxon>Pseudomonadati</taxon>
        <taxon>Pseudomonadota</taxon>
        <taxon>Alphaproteobacteria</taxon>
        <taxon>Sphingomonadales</taxon>
        <taxon>Sphingomonadaceae</taxon>
        <taxon>Sphingopyxis</taxon>
    </lineage>
</organism>
<accession>A0A2W5L2T3</accession>
<reference evidence="2 3" key="1">
    <citation type="submission" date="2017-08" db="EMBL/GenBank/DDBJ databases">
        <title>Infants hospitalized years apart are colonized by the same room-sourced microbial strains.</title>
        <authorList>
            <person name="Brooks B."/>
            <person name="Olm M.R."/>
            <person name="Firek B.A."/>
            <person name="Baker R."/>
            <person name="Thomas B.C."/>
            <person name="Morowitz M.J."/>
            <person name="Banfield J.F."/>
        </authorList>
    </citation>
    <scope>NUCLEOTIDE SEQUENCE [LARGE SCALE GENOMIC DNA]</scope>
    <source>
        <strain evidence="2">S2_005_003_R2_47</strain>
    </source>
</reference>
<comment type="caution">
    <text evidence="2">The sequence shown here is derived from an EMBL/GenBank/DDBJ whole genome shotgun (WGS) entry which is preliminary data.</text>
</comment>
<dbReference type="SUPFAM" id="SSF54637">
    <property type="entry name" value="Thioesterase/thiol ester dehydrase-isomerase"/>
    <property type="match status" value="1"/>
</dbReference>
<dbReference type="AlphaFoldDB" id="A0A2W5L2T3"/>
<name>A0A2W5L2T3_SPHMC</name>
<dbReference type="InterPro" id="IPR029069">
    <property type="entry name" value="HotDog_dom_sf"/>
</dbReference>
<evidence type="ECO:0000313" key="2">
    <source>
        <dbReference type="EMBL" id="PZQ22644.1"/>
    </source>
</evidence>
<feature type="domain" description="FAS1-like dehydratase" evidence="1">
    <location>
        <begin position="21"/>
        <end position="143"/>
    </location>
</feature>
<gene>
    <name evidence="2" type="ORF">DI569_07920</name>
</gene>
<proteinExistence type="predicted"/>
<dbReference type="InterPro" id="IPR052342">
    <property type="entry name" value="MCH/BMMD"/>
</dbReference>
<dbReference type="Gene3D" id="3.10.129.10">
    <property type="entry name" value="Hotdog Thioesterase"/>
    <property type="match status" value="1"/>
</dbReference>
<dbReference type="PANTHER" id="PTHR43664:SF1">
    <property type="entry name" value="BETA-METHYLMALYL-COA DEHYDRATASE"/>
    <property type="match status" value="1"/>
</dbReference>
<dbReference type="EMBL" id="QFPJ01000013">
    <property type="protein sequence ID" value="PZQ22644.1"/>
    <property type="molecule type" value="Genomic_DNA"/>
</dbReference>
<protein>
    <submittedName>
        <fullName evidence="2">Acyl dehydratase</fullName>
    </submittedName>
</protein>
<dbReference type="InterPro" id="IPR039569">
    <property type="entry name" value="FAS1-like_DH_region"/>
</dbReference>
<evidence type="ECO:0000313" key="3">
    <source>
        <dbReference type="Proteomes" id="UP000248597"/>
    </source>
</evidence>
<sequence length="158" mass="17125">MTIDAAIPVMGHGPYWQELAPGQQFRTFRRTITETDLVNFISCTGMLEVLFIDDAYEGRVIDGRLVPAALTYTLIEGFQMQTLIQGVGLALLEVSMKAHAPVMVGDTVEAVVTIDDIRATSRGGRGVVRSTVEVTNQRGELVLSYVVSRLVAGQPDAA</sequence>
<dbReference type="Pfam" id="PF13452">
    <property type="entry name" value="FAS1_DH_region"/>
    <property type="match status" value="1"/>
</dbReference>
<dbReference type="Proteomes" id="UP000248597">
    <property type="component" value="Unassembled WGS sequence"/>
</dbReference>